<dbReference type="Proteomes" id="UP001165444">
    <property type="component" value="Unassembled WGS sequence"/>
</dbReference>
<dbReference type="InterPro" id="IPR001173">
    <property type="entry name" value="Glyco_trans_2-like"/>
</dbReference>
<dbReference type="PANTHER" id="PTHR43685">
    <property type="entry name" value="GLYCOSYLTRANSFERASE"/>
    <property type="match status" value="1"/>
</dbReference>
<dbReference type="Gene3D" id="3.90.550.10">
    <property type="entry name" value="Spore Coat Polysaccharide Biosynthesis Protein SpsA, Chain A"/>
    <property type="match status" value="1"/>
</dbReference>
<feature type="domain" description="Glycosyltransferase 2-like" evidence="1">
    <location>
        <begin position="8"/>
        <end position="178"/>
    </location>
</feature>
<dbReference type="SUPFAM" id="SSF53448">
    <property type="entry name" value="Nucleotide-diphospho-sugar transferases"/>
    <property type="match status" value="1"/>
</dbReference>
<dbReference type="EMBL" id="JAKZMM010000044">
    <property type="protein sequence ID" value="MCJ2381833.1"/>
    <property type="molecule type" value="Genomic_DNA"/>
</dbReference>
<organism evidence="2 3">
    <name type="scientific">Parabacteroides faecalis</name>
    <dbReference type="NCBI Taxonomy" id="2924040"/>
    <lineage>
        <taxon>Bacteria</taxon>
        <taxon>Pseudomonadati</taxon>
        <taxon>Bacteroidota</taxon>
        <taxon>Bacteroidia</taxon>
        <taxon>Bacteroidales</taxon>
        <taxon>Tannerellaceae</taxon>
        <taxon>Parabacteroides</taxon>
    </lineage>
</organism>
<keyword evidence="3" id="KW-1185">Reference proteome</keyword>
<dbReference type="CDD" id="cd00761">
    <property type="entry name" value="Glyco_tranf_GTA_type"/>
    <property type="match status" value="1"/>
</dbReference>
<dbReference type="Pfam" id="PF00535">
    <property type="entry name" value="Glycos_transf_2"/>
    <property type="match status" value="1"/>
</dbReference>
<name>A0ABT0C499_9BACT</name>
<gene>
    <name evidence="2" type="ORF">MUN53_14670</name>
</gene>
<dbReference type="InterPro" id="IPR029044">
    <property type="entry name" value="Nucleotide-diphossugar_trans"/>
</dbReference>
<evidence type="ECO:0000313" key="2">
    <source>
        <dbReference type="EMBL" id="MCJ2381833.1"/>
    </source>
</evidence>
<proteinExistence type="predicted"/>
<protein>
    <submittedName>
        <fullName evidence="2">Glycosyltransferase</fullName>
    </submittedName>
</protein>
<evidence type="ECO:0000259" key="1">
    <source>
        <dbReference type="Pfam" id="PF00535"/>
    </source>
</evidence>
<comment type="caution">
    <text evidence="2">The sequence shown here is derived from an EMBL/GenBank/DDBJ whole genome shotgun (WGS) entry which is preliminary data.</text>
</comment>
<sequence length="323" mass="38219">MEKNPLVSVIVPNYNYARYLDARIDSILRQTWTDFELILLDDASTDTSREILEKYRNHPRVSRIEFNTRNTGSPFQQWMKGILLARGKYIWIAEADDLADPDFLETTVALCEAHERTAVCVVGSRLIDGAGRVSNKDINHWGRRKGKQPGCFDGKSYALHNLYWKNYLINASGILFRREYAARLAHSAFLQMRYCGDWLFWFQMALQGEVIEVYRTLNYFRQHGAKVTVQSLQRGQGIAEDIQVVRYMEEHLPNLAPYKKRLRRGLLYRKIKRTPTDESQRQVLYQQLSAELQATDADYRLERWNQYLRWLWPWLTTRQRDRL</sequence>
<dbReference type="RefSeq" id="WP_243326268.1">
    <property type="nucleotide sequence ID" value="NZ_JAKZMM010000044.1"/>
</dbReference>
<dbReference type="PANTHER" id="PTHR43685:SF11">
    <property type="entry name" value="GLYCOSYLTRANSFERASE TAGX-RELATED"/>
    <property type="match status" value="1"/>
</dbReference>
<accession>A0ABT0C499</accession>
<reference evidence="2 3" key="1">
    <citation type="submission" date="2022-03" db="EMBL/GenBank/DDBJ databases">
        <title>Parabacteroides sp. nov. isolated from swine feces.</title>
        <authorList>
            <person name="Bak J.E."/>
        </authorList>
    </citation>
    <scope>NUCLEOTIDE SEQUENCE [LARGE SCALE GENOMIC DNA]</scope>
    <source>
        <strain evidence="2 3">AGMB00274</strain>
    </source>
</reference>
<dbReference type="InterPro" id="IPR050834">
    <property type="entry name" value="Glycosyltransf_2"/>
</dbReference>
<evidence type="ECO:0000313" key="3">
    <source>
        <dbReference type="Proteomes" id="UP001165444"/>
    </source>
</evidence>